<protein>
    <submittedName>
        <fullName evidence="6">3-oxoacyl-[acyl-carrier-protein] synthase-3</fullName>
    </submittedName>
</protein>
<dbReference type="Gene3D" id="3.40.47.10">
    <property type="match status" value="2"/>
</dbReference>
<sequence length="358" mass="39537">MTTSIQSVITGTGSYIPPNNVPNSDFLDRSFLKPDGESYKKSNEEIIEKFAEITGIKSRRYAADDVMASDMGAKAGQKALEAAGTDPNELDYLIVAHNFGDLRADNPSVDMVPSLASRVKQKLSITNPSCIAYDLPFGCPGWLQGVIQSHYYLRSGDANKCLVIGTETLSRICDPHDRDSMIYADGAGATVLEAKQNNMPVGILSHDARTDAEKEAFFLQMEPSFNDKRDDTLYMKMDGRKLYQYALSKVPGVVKTSLEKADIPFEDVHKVLIHQANAKMDQAILDRLAKLYDQKVPDNIMPMTISWLGNTSVATVPTMLDLILRDKMEDHQIKKDDIIVLSSVGAGMNINSVVYKMA</sequence>
<feature type="domain" description="Beta-ketoacyl-[acyl-carrier-protein] synthase III N-terminal" evidence="5">
    <location>
        <begin position="133"/>
        <end position="211"/>
    </location>
</feature>
<dbReference type="InterPro" id="IPR013751">
    <property type="entry name" value="ACP_syn_III_N"/>
</dbReference>
<dbReference type="InterPro" id="IPR013747">
    <property type="entry name" value="ACP_syn_III_C"/>
</dbReference>
<dbReference type="GO" id="GO:0004315">
    <property type="term" value="F:3-oxoacyl-[acyl-carrier-protein] synthase activity"/>
    <property type="evidence" value="ECO:0007669"/>
    <property type="project" value="InterPro"/>
</dbReference>
<feature type="region of interest" description="Disordered" evidence="3">
    <location>
        <begin position="1"/>
        <end position="21"/>
    </location>
</feature>
<evidence type="ECO:0000313" key="6">
    <source>
        <dbReference type="EMBL" id="TYP94785.1"/>
    </source>
</evidence>
<evidence type="ECO:0000259" key="5">
    <source>
        <dbReference type="Pfam" id="PF08545"/>
    </source>
</evidence>
<dbReference type="Proteomes" id="UP000324595">
    <property type="component" value="Unassembled WGS sequence"/>
</dbReference>
<organism evidence="6 7">
    <name type="scientific">Fodinibius salinus</name>
    <dbReference type="NCBI Taxonomy" id="860790"/>
    <lineage>
        <taxon>Bacteria</taxon>
        <taxon>Pseudomonadati</taxon>
        <taxon>Balneolota</taxon>
        <taxon>Balneolia</taxon>
        <taxon>Balneolales</taxon>
        <taxon>Balneolaceae</taxon>
        <taxon>Fodinibius</taxon>
    </lineage>
</organism>
<dbReference type="Pfam" id="PF08541">
    <property type="entry name" value="ACP_syn_III_C"/>
    <property type="match status" value="1"/>
</dbReference>
<dbReference type="RefSeq" id="WP_148897484.1">
    <property type="nucleotide sequence ID" value="NZ_VNHY01000001.1"/>
</dbReference>
<keyword evidence="1" id="KW-0808">Transferase</keyword>
<dbReference type="GO" id="GO:0044550">
    <property type="term" value="P:secondary metabolite biosynthetic process"/>
    <property type="evidence" value="ECO:0007669"/>
    <property type="project" value="TreeGrafter"/>
</dbReference>
<dbReference type="CDD" id="cd00830">
    <property type="entry name" value="KAS_III"/>
    <property type="match status" value="1"/>
</dbReference>
<gene>
    <name evidence="6" type="ORF">LX73_0074</name>
</gene>
<evidence type="ECO:0000256" key="1">
    <source>
        <dbReference type="ARBA" id="ARBA00022679"/>
    </source>
</evidence>
<reference evidence="6 7" key="1">
    <citation type="submission" date="2019-07" db="EMBL/GenBank/DDBJ databases">
        <title>Genomic Encyclopedia of Archaeal and Bacterial Type Strains, Phase II (KMG-II): from individual species to whole genera.</title>
        <authorList>
            <person name="Goeker M."/>
        </authorList>
    </citation>
    <scope>NUCLEOTIDE SEQUENCE [LARGE SCALE GENOMIC DNA]</scope>
    <source>
        <strain evidence="6 7">DSM 21935</strain>
    </source>
</reference>
<dbReference type="Pfam" id="PF08545">
    <property type="entry name" value="ACP_syn_III"/>
    <property type="match status" value="1"/>
</dbReference>
<dbReference type="EMBL" id="VNHY01000001">
    <property type="protein sequence ID" value="TYP94785.1"/>
    <property type="molecule type" value="Genomic_DNA"/>
</dbReference>
<comment type="caution">
    <text evidence="6">The sequence shown here is derived from an EMBL/GenBank/DDBJ whole genome shotgun (WGS) entry which is preliminary data.</text>
</comment>
<dbReference type="AlphaFoldDB" id="A0A5D3YKW2"/>
<dbReference type="PANTHER" id="PTHR34069:SF2">
    <property type="entry name" value="BETA-KETOACYL-[ACYL-CARRIER-PROTEIN] SYNTHASE III"/>
    <property type="match status" value="1"/>
</dbReference>
<evidence type="ECO:0000256" key="3">
    <source>
        <dbReference type="SAM" id="MobiDB-lite"/>
    </source>
</evidence>
<feature type="compositionally biased region" description="Polar residues" evidence="3">
    <location>
        <begin position="1"/>
        <end position="13"/>
    </location>
</feature>
<name>A0A5D3YKW2_9BACT</name>
<proteinExistence type="predicted"/>
<dbReference type="SUPFAM" id="SSF53901">
    <property type="entry name" value="Thiolase-like"/>
    <property type="match status" value="1"/>
</dbReference>
<evidence type="ECO:0000313" key="7">
    <source>
        <dbReference type="Proteomes" id="UP000324595"/>
    </source>
</evidence>
<accession>A0A5D3YKW2</accession>
<evidence type="ECO:0000256" key="2">
    <source>
        <dbReference type="ARBA" id="ARBA00023315"/>
    </source>
</evidence>
<dbReference type="PANTHER" id="PTHR34069">
    <property type="entry name" value="3-OXOACYL-[ACYL-CARRIER-PROTEIN] SYNTHASE 3"/>
    <property type="match status" value="1"/>
</dbReference>
<dbReference type="OrthoDB" id="5171393at2"/>
<keyword evidence="2" id="KW-0012">Acyltransferase</keyword>
<feature type="domain" description="Beta-ketoacyl-[acyl-carrier-protein] synthase III C-terminal" evidence="4">
    <location>
        <begin position="258"/>
        <end position="356"/>
    </location>
</feature>
<dbReference type="InterPro" id="IPR016039">
    <property type="entry name" value="Thiolase-like"/>
</dbReference>
<dbReference type="GO" id="GO:0006633">
    <property type="term" value="P:fatty acid biosynthetic process"/>
    <property type="evidence" value="ECO:0007669"/>
    <property type="project" value="InterPro"/>
</dbReference>
<evidence type="ECO:0000259" key="4">
    <source>
        <dbReference type="Pfam" id="PF08541"/>
    </source>
</evidence>
<keyword evidence="7" id="KW-1185">Reference proteome</keyword>